<reference evidence="3 4" key="1">
    <citation type="submission" date="2018-05" db="EMBL/GenBank/DDBJ databases">
        <title>Description of Sphingomonas pokkalii sp nov, isolated from the rhizosphere of saline tolerant pokkali rice and its draft genome analysis.</title>
        <authorList>
            <person name="Menon R."/>
            <person name="Kumari S."/>
            <person name="Rameshkumar N."/>
        </authorList>
    </citation>
    <scope>NUCLEOTIDE SEQUENCE [LARGE SCALE GENOMIC DNA]</scope>
    <source>
        <strain evidence="3 4">L3B27</strain>
    </source>
</reference>
<feature type="domain" description="Flagellar hook-length control protein-like C-terminal" evidence="2">
    <location>
        <begin position="454"/>
        <end position="528"/>
    </location>
</feature>
<name>A0A2U0SFZ5_9SPHN</name>
<feature type="region of interest" description="Disordered" evidence="1">
    <location>
        <begin position="416"/>
        <end position="443"/>
    </location>
</feature>
<proteinExistence type="predicted"/>
<dbReference type="OrthoDB" id="7203912at2"/>
<dbReference type="CDD" id="cd17470">
    <property type="entry name" value="T3SS_Flik_C"/>
    <property type="match status" value="1"/>
</dbReference>
<evidence type="ECO:0000313" key="3">
    <source>
        <dbReference type="EMBL" id="PVX30280.1"/>
    </source>
</evidence>
<feature type="region of interest" description="Disordered" evidence="1">
    <location>
        <begin position="176"/>
        <end position="212"/>
    </location>
</feature>
<dbReference type="Pfam" id="PF02120">
    <property type="entry name" value="Flg_hook"/>
    <property type="match status" value="1"/>
</dbReference>
<dbReference type="Gene3D" id="3.30.750.140">
    <property type="match status" value="1"/>
</dbReference>
<dbReference type="Proteomes" id="UP000245890">
    <property type="component" value="Unassembled WGS sequence"/>
</dbReference>
<organism evidence="3 4">
    <name type="scientific">Sphingomonas pokkalii</name>
    <dbReference type="NCBI Taxonomy" id="2175090"/>
    <lineage>
        <taxon>Bacteria</taxon>
        <taxon>Pseudomonadati</taxon>
        <taxon>Pseudomonadota</taxon>
        <taxon>Alphaproteobacteria</taxon>
        <taxon>Sphingomonadales</taxon>
        <taxon>Sphingomonadaceae</taxon>
        <taxon>Sphingomonas</taxon>
    </lineage>
</organism>
<gene>
    <name evidence="3" type="ORF">DD559_13820</name>
</gene>
<feature type="region of interest" description="Disordered" evidence="1">
    <location>
        <begin position="518"/>
        <end position="579"/>
    </location>
</feature>
<evidence type="ECO:0000256" key="1">
    <source>
        <dbReference type="SAM" id="MobiDB-lite"/>
    </source>
</evidence>
<comment type="caution">
    <text evidence="3">The sequence shown here is derived from an EMBL/GenBank/DDBJ whole genome shotgun (WGS) entry which is preliminary data.</text>
</comment>
<dbReference type="InterPro" id="IPR038610">
    <property type="entry name" value="FliK-like_C_sf"/>
</dbReference>
<feature type="compositionally biased region" description="Low complexity" evidence="1">
    <location>
        <begin position="416"/>
        <end position="434"/>
    </location>
</feature>
<dbReference type="RefSeq" id="WP_116469691.1">
    <property type="nucleotide sequence ID" value="NZ_QENQ01000001.1"/>
</dbReference>
<feature type="compositionally biased region" description="Polar residues" evidence="1">
    <location>
        <begin position="540"/>
        <end position="554"/>
    </location>
</feature>
<evidence type="ECO:0000259" key="2">
    <source>
        <dbReference type="Pfam" id="PF02120"/>
    </source>
</evidence>
<feature type="compositionally biased region" description="Basic and acidic residues" evidence="1">
    <location>
        <begin position="374"/>
        <end position="384"/>
    </location>
</feature>
<dbReference type="InterPro" id="IPR021136">
    <property type="entry name" value="Flagellar_hook_control-like_C"/>
</dbReference>
<accession>A0A2U0SFZ5</accession>
<sequence>MNVTTIGFPSSTPALPGAGADAGILVGGFAGMLGGPVPVQGIPGAPAVATPSLSAPVPVAQTDASLLPIMDAAAATQRLPGDKPQMAMAQLLATAVPSAVLTPPAPAADKPQVAMAQLLATAAPSVVLTPPAPAGGNPLADAIAQVLAKPATPTIAQPVVDTASLPAAASAAVADAAPQPATSPTATADAAPLPASDALPNASTPAKAPAHQPLLSAKRAVVPAPGAVQLIPVPMPNADGTVPVIPTPAEPQLVALKPNDGASPDADKTKAAGNATQKDASVDAAPDPAGALLLAADAAVAAQIPPQAQLAQQALAPVVQGSTDSKPAPAAGATVTAKPARGGTPDLALPRTDASPADAPGTEIASAIAARAQSESKDGGDKGDGAASFGQQLATDAPRAAPTAPTHASFAGMVANASPTAPTSRPAPAAATAAEPVIQGRPGELGRSLGVEIARKVEAGEDTLRVRLNPAELGRVEVTLAFDRDGRMQATMRAESQHTLDLLRQDAPDLGRALQQAGIRNDTQSFRFEGRDSGTGSGNGQSAFQQQSRGGNQQFRDEPEPQAAAYRPIRGDGQVDLIA</sequence>
<dbReference type="EMBL" id="QENQ01000001">
    <property type="protein sequence ID" value="PVX30280.1"/>
    <property type="molecule type" value="Genomic_DNA"/>
</dbReference>
<dbReference type="AlphaFoldDB" id="A0A2U0SFZ5"/>
<feature type="region of interest" description="Disordered" evidence="1">
    <location>
        <begin position="257"/>
        <end position="283"/>
    </location>
</feature>
<keyword evidence="4" id="KW-1185">Reference proteome</keyword>
<protein>
    <recommendedName>
        <fullName evidence="2">Flagellar hook-length control protein-like C-terminal domain-containing protein</fullName>
    </recommendedName>
</protein>
<evidence type="ECO:0000313" key="4">
    <source>
        <dbReference type="Proteomes" id="UP000245890"/>
    </source>
</evidence>
<feature type="compositionally biased region" description="Low complexity" evidence="1">
    <location>
        <begin position="176"/>
        <end position="203"/>
    </location>
</feature>
<feature type="region of interest" description="Disordered" evidence="1">
    <location>
        <begin position="321"/>
        <end position="389"/>
    </location>
</feature>